<dbReference type="PANTHER" id="PTHR43081:SF20">
    <property type="entry name" value="TWO-COMPONENT RESPONSE REGULATOR"/>
    <property type="match status" value="1"/>
</dbReference>
<dbReference type="GO" id="GO:0006171">
    <property type="term" value="P:cAMP biosynthetic process"/>
    <property type="evidence" value="ECO:0007669"/>
    <property type="project" value="TreeGrafter"/>
</dbReference>
<evidence type="ECO:0000259" key="1">
    <source>
        <dbReference type="PROSITE" id="PS50006"/>
    </source>
</evidence>
<accession>A0A517Z5M9</accession>
<sequence length="596" mass="67053">MLQLIAQGPQSRQRWRQTLVSGQMYSLGRSTDADLPVPWESYLSGQHARLRVDDRLVEVRRDGSATNPIFHDGAEHHHFDLLPNRSFTVGETRFLLVALEDSAPSPSEQPLEEFTFTRQQLQKVRFHDADRRIEALSRLPEVIARARTKDELHTRLTNLLLAGVRYADAAGIVQLDEHNRVRMPYWERRRETAGAFRPSSRLVSEAIQKLRRSVLHVWETTTSTDPEYTASAEFDWAFCTPVVTRGRERWGLYVAGQLDTILHAQTGQSGVPELHGDIKFVELLAEIINSVWQLQRLEGNLSVLRQFLAPPILDAIERSAGEAGLNTEMLDPREADVTVMFCDLRGFSHQAEESADDLRGLLDRVSAALEVMTQQILRYGGVTGDFLGDAALGFWGWPFASEEASVNACRAAMGIWRTFEQTRARSDHPLANFEVGIGIAHGRAVAGKLGTRDMVKVTVFGPVVNLASRLETMTKQLRVPILLDEATASSVRERLPGSEGRTRRLGKVLPYGLETPLVVSELVPPLDDRPDLTDDHLRLYEEGVTHFLDGRWEEAYGCLHQMPPSDRAQDFLAMRIAQDNRRAPAGWDGVIRLPRK</sequence>
<dbReference type="InterPro" id="IPR008984">
    <property type="entry name" value="SMAD_FHA_dom_sf"/>
</dbReference>
<dbReference type="Gene3D" id="2.60.200.20">
    <property type="match status" value="1"/>
</dbReference>
<dbReference type="CDD" id="cd07302">
    <property type="entry name" value="CHD"/>
    <property type="match status" value="1"/>
</dbReference>
<dbReference type="GO" id="GO:0035556">
    <property type="term" value="P:intracellular signal transduction"/>
    <property type="evidence" value="ECO:0007669"/>
    <property type="project" value="InterPro"/>
</dbReference>
<gene>
    <name evidence="3" type="primary">cyaA</name>
    <name evidence="3" type="ORF">Mal4_20900</name>
</gene>
<reference evidence="3 4" key="1">
    <citation type="submission" date="2019-02" db="EMBL/GenBank/DDBJ databases">
        <title>Deep-cultivation of Planctomycetes and their phenomic and genomic characterization uncovers novel biology.</title>
        <authorList>
            <person name="Wiegand S."/>
            <person name="Jogler M."/>
            <person name="Boedeker C."/>
            <person name="Pinto D."/>
            <person name="Vollmers J."/>
            <person name="Rivas-Marin E."/>
            <person name="Kohn T."/>
            <person name="Peeters S.H."/>
            <person name="Heuer A."/>
            <person name="Rast P."/>
            <person name="Oberbeckmann S."/>
            <person name="Bunk B."/>
            <person name="Jeske O."/>
            <person name="Meyerdierks A."/>
            <person name="Storesund J.E."/>
            <person name="Kallscheuer N."/>
            <person name="Luecker S."/>
            <person name="Lage O.M."/>
            <person name="Pohl T."/>
            <person name="Merkel B.J."/>
            <person name="Hornburger P."/>
            <person name="Mueller R.-W."/>
            <person name="Bruemmer F."/>
            <person name="Labrenz M."/>
            <person name="Spormann A.M."/>
            <person name="Op den Camp H."/>
            <person name="Overmann J."/>
            <person name="Amann R."/>
            <person name="Jetten M.S.M."/>
            <person name="Mascher T."/>
            <person name="Medema M.H."/>
            <person name="Devos D.P."/>
            <person name="Kaster A.-K."/>
            <person name="Ovreas L."/>
            <person name="Rohde M."/>
            <person name="Galperin M.Y."/>
            <person name="Jogler C."/>
        </authorList>
    </citation>
    <scope>NUCLEOTIDE SEQUENCE [LARGE SCALE GENOMIC DNA]</scope>
    <source>
        <strain evidence="3 4">Mal4</strain>
    </source>
</reference>
<dbReference type="InterPro" id="IPR000253">
    <property type="entry name" value="FHA_dom"/>
</dbReference>
<dbReference type="EC" id="4.6.1.1" evidence="3"/>
<keyword evidence="3" id="KW-0456">Lyase</keyword>
<evidence type="ECO:0000313" key="3">
    <source>
        <dbReference type="EMBL" id="QDU37773.1"/>
    </source>
</evidence>
<dbReference type="Pfam" id="PF00211">
    <property type="entry name" value="Guanylate_cyc"/>
    <property type="match status" value="1"/>
</dbReference>
<dbReference type="Gene3D" id="3.30.70.1230">
    <property type="entry name" value="Nucleotide cyclase"/>
    <property type="match status" value="1"/>
</dbReference>
<proteinExistence type="predicted"/>
<feature type="domain" description="FHA" evidence="1">
    <location>
        <begin position="25"/>
        <end position="76"/>
    </location>
</feature>
<evidence type="ECO:0000313" key="4">
    <source>
        <dbReference type="Proteomes" id="UP000320496"/>
    </source>
</evidence>
<dbReference type="KEGG" id="mri:Mal4_20900"/>
<dbReference type="GO" id="GO:0004016">
    <property type="term" value="F:adenylate cyclase activity"/>
    <property type="evidence" value="ECO:0007669"/>
    <property type="project" value="UniProtKB-EC"/>
</dbReference>
<dbReference type="RefSeq" id="WP_231746759.1">
    <property type="nucleotide sequence ID" value="NZ_CP036275.1"/>
</dbReference>
<dbReference type="AlphaFoldDB" id="A0A517Z5M9"/>
<name>A0A517Z5M9_9PLAN</name>
<dbReference type="InterPro" id="IPR001054">
    <property type="entry name" value="A/G_cyclase"/>
</dbReference>
<dbReference type="EMBL" id="CP036275">
    <property type="protein sequence ID" value="QDU37773.1"/>
    <property type="molecule type" value="Genomic_DNA"/>
</dbReference>
<dbReference type="InterPro" id="IPR050697">
    <property type="entry name" value="Adenylyl/Guanylyl_Cyclase_3/4"/>
</dbReference>
<dbReference type="PANTHER" id="PTHR43081">
    <property type="entry name" value="ADENYLATE CYCLASE, TERMINAL-DIFFERENTIATION SPECIFIC-RELATED"/>
    <property type="match status" value="1"/>
</dbReference>
<dbReference type="PROSITE" id="PS50125">
    <property type="entry name" value="GUANYLATE_CYCLASE_2"/>
    <property type="match status" value="1"/>
</dbReference>
<dbReference type="SMART" id="SM00044">
    <property type="entry name" value="CYCc"/>
    <property type="match status" value="1"/>
</dbReference>
<organism evidence="3 4">
    <name type="scientific">Maioricimonas rarisocia</name>
    <dbReference type="NCBI Taxonomy" id="2528026"/>
    <lineage>
        <taxon>Bacteria</taxon>
        <taxon>Pseudomonadati</taxon>
        <taxon>Planctomycetota</taxon>
        <taxon>Planctomycetia</taxon>
        <taxon>Planctomycetales</taxon>
        <taxon>Planctomycetaceae</taxon>
        <taxon>Maioricimonas</taxon>
    </lineage>
</organism>
<dbReference type="PROSITE" id="PS50006">
    <property type="entry name" value="FHA_DOMAIN"/>
    <property type="match status" value="1"/>
</dbReference>
<dbReference type="InterPro" id="IPR029787">
    <property type="entry name" value="Nucleotide_cyclase"/>
</dbReference>
<keyword evidence="4" id="KW-1185">Reference proteome</keyword>
<dbReference type="SUPFAM" id="SSF55073">
    <property type="entry name" value="Nucleotide cyclase"/>
    <property type="match status" value="1"/>
</dbReference>
<dbReference type="CDD" id="cd00060">
    <property type="entry name" value="FHA"/>
    <property type="match status" value="1"/>
</dbReference>
<dbReference type="Proteomes" id="UP000320496">
    <property type="component" value="Chromosome"/>
</dbReference>
<protein>
    <submittedName>
        <fullName evidence="3">Adenylate cyclase 1</fullName>
        <ecNumber evidence="3">4.6.1.1</ecNumber>
    </submittedName>
</protein>
<feature type="domain" description="Guanylate cyclase" evidence="2">
    <location>
        <begin position="338"/>
        <end position="471"/>
    </location>
</feature>
<dbReference type="SUPFAM" id="SSF49879">
    <property type="entry name" value="SMAD/FHA domain"/>
    <property type="match status" value="1"/>
</dbReference>
<evidence type="ECO:0000259" key="2">
    <source>
        <dbReference type="PROSITE" id="PS50125"/>
    </source>
</evidence>